<comment type="caution">
    <text evidence="11">The sequence shown here is derived from an EMBL/GenBank/DDBJ whole genome shotgun (WGS) entry which is preliminary data.</text>
</comment>
<proteinExistence type="predicted"/>
<evidence type="ECO:0000256" key="7">
    <source>
        <dbReference type="ARBA" id="ARBA00047899"/>
    </source>
</evidence>
<name>A0ABQ7GZ45_DUNSA</name>
<keyword evidence="5 11" id="KW-0418">Kinase</keyword>
<dbReference type="Pfam" id="PF00069">
    <property type="entry name" value="Pkinase"/>
    <property type="match status" value="1"/>
</dbReference>
<dbReference type="InterPro" id="IPR051131">
    <property type="entry name" value="NEK_Ser/Thr_kinase_NIMA"/>
</dbReference>
<evidence type="ECO:0000256" key="8">
    <source>
        <dbReference type="ARBA" id="ARBA00048679"/>
    </source>
</evidence>
<keyword evidence="4" id="KW-0547">Nucleotide-binding</keyword>
<evidence type="ECO:0000256" key="6">
    <source>
        <dbReference type="ARBA" id="ARBA00022840"/>
    </source>
</evidence>
<evidence type="ECO:0000256" key="4">
    <source>
        <dbReference type="ARBA" id="ARBA00022741"/>
    </source>
</evidence>
<accession>A0ABQ7GZ45</accession>
<evidence type="ECO:0000313" key="12">
    <source>
        <dbReference type="Proteomes" id="UP000815325"/>
    </source>
</evidence>
<dbReference type="InterPro" id="IPR011009">
    <property type="entry name" value="Kinase-like_dom_sf"/>
</dbReference>
<dbReference type="PANTHER" id="PTHR44899">
    <property type="entry name" value="CAMK FAMILY PROTEIN KINASE"/>
    <property type="match status" value="1"/>
</dbReference>
<comment type="catalytic activity">
    <reaction evidence="8">
        <text>L-seryl-[protein] + ATP = O-phospho-L-seryl-[protein] + ADP + H(+)</text>
        <dbReference type="Rhea" id="RHEA:17989"/>
        <dbReference type="Rhea" id="RHEA-COMP:9863"/>
        <dbReference type="Rhea" id="RHEA-COMP:11604"/>
        <dbReference type="ChEBI" id="CHEBI:15378"/>
        <dbReference type="ChEBI" id="CHEBI:29999"/>
        <dbReference type="ChEBI" id="CHEBI:30616"/>
        <dbReference type="ChEBI" id="CHEBI:83421"/>
        <dbReference type="ChEBI" id="CHEBI:456216"/>
        <dbReference type="EC" id="2.7.11.1"/>
    </reaction>
</comment>
<organism evidence="11 12">
    <name type="scientific">Dunaliella salina</name>
    <name type="common">Green alga</name>
    <name type="synonym">Protococcus salinus</name>
    <dbReference type="NCBI Taxonomy" id="3046"/>
    <lineage>
        <taxon>Eukaryota</taxon>
        <taxon>Viridiplantae</taxon>
        <taxon>Chlorophyta</taxon>
        <taxon>core chlorophytes</taxon>
        <taxon>Chlorophyceae</taxon>
        <taxon>CS clade</taxon>
        <taxon>Chlamydomonadales</taxon>
        <taxon>Dunaliellaceae</taxon>
        <taxon>Dunaliella</taxon>
    </lineage>
</organism>
<dbReference type="PROSITE" id="PS00108">
    <property type="entry name" value="PROTEIN_KINASE_ST"/>
    <property type="match status" value="1"/>
</dbReference>
<dbReference type="Gene3D" id="3.30.200.20">
    <property type="entry name" value="Phosphorylase Kinase, domain 1"/>
    <property type="match status" value="1"/>
</dbReference>
<feature type="domain" description="Protein kinase" evidence="10">
    <location>
        <begin position="15"/>
        <end position="270"/>
    </location>
</feature>
<dbReference type="PROSITE" id="PS50011">
    <property type="entry name" value="PROTEIN_KINASE_DOM"/>
    <property type="match status" value="1"/>
</dbReference>
<dbReference type="EC" id="2.7.11.1" evidence="1"/>
<reference evidence="11" key="1">
    <citation type="submission" date="2017-08" db="EMBL/GenBank/DDBJ databases">
        <authorList>
            <person name="Polle J.E."/>
            <person name="Barry K."/>
            <person name="Cushman J."/>
            <person name="Schmutz J."/>
            <person name="Tran D."/>
            <person name="Hathwaick L.T."/>
            <person name="Yim W.C."/>
            <person name="Jenkins J."/>
            <person name="Mckie-Krisberg Z.M."/>
            <person name="Prochnik S."/>
            <person name="Lindquist E."/>
            <person name="Dockter R.B."/>
            <person name="Adam C."/>
            <person name="Molina H."/>
            <person name="Bunkerborg J."/>
            <person name="Jin E."/>
            <person name="Buchheim M."/>
            <person name="Magnuson J."/>
        </authorList>
    </citation>
    <scope>NUCLEOTIDE SEQUENCE</scope>
    <source>
        <strain evidence="11">CCAP 19/18</strain>
    </source>
</reference>
<keyword evidence="12" id="KW-1185">Reference proteome</keyword>
<dbReference type="InterPro" id="IPR000719">
    <property type="entry name" value="Prot_kinase_dom"/>
</dbReference>
<evidence type="ECO:0000256" key="3">
    <source>
        <dbReference type="ARBA" id="ARBA00022679"/>
    </source>
</evidence>
<dbReference type="PANTHER" id="PTHR44899:SF7">
    <property type="entry name" value="NIMA-RELATED KINASE"/>
    <property type="match status" value="1"/>
</dbReference>
<comment type="catalytic activity">
    <reaction evidence="7">
        <text>L-threonyl-[protein] + ATP = O-phospho-L-threonyl-[protein] + ADP + H(+)</text>
        <dbReference type="Rhea" id="RHEA:46608"/>
        <dbReference type="Rhea" id="RHEA-COMP:11060"/>
        <dbReference type="Rhea" id="RHEA-COMP:11605"/>
        <dbReference type="ChEBI" id="CHEBI:15378"/>
        <dbReference type="ChEBI" id="CHEBI:30013"/>
        <dbReference type="ChEBI" id="CHEBI:30616"/>
        <dbReference type="ChEBI" id="CHEBI:61977"/>
        <dbReference type="ChEBI" id="CHEBI:456216"/>
        <dbReference type="EC" id="2.7.11.1"/>
    </reaction>
</comment>
<feature type="compositionally biased region" description="Pro residues" evidence="9">
    <location>
        <begin position="366"/>
        <end position="398"/>
    </location>
</feature>
<evidence type="ECO:0000256" key="9">
    <source>
        <dbReference type="SAM" id="MobiDB-lite"/>
    </source>
</evidence>
<evidence type="ECO:0000259" key="10">
    <source>
        <dbReference type="PROSITE" id="PS50011"/>
    </source>
</evidence>
<evidence type="ECO:0000256" key="2">
    <source>
        <dbReference type="ARBA" id="ARBA00022527"/>
    </source>
</evidence>
<gene>
    <name evidence="11" type="ORF">DUNSADRAFT_18511</name>
</gene>
<feature type="compositionally biased region" description="Low complexity" evidence="9">
    <location>
        <begin position="399"/>
        <end position="408"/>
    </location>
</feature>
<evidence type="ECO:0000256" key="1">
    <source>
        <dbReference type="ARBA" id="ARBA00012513"/>
    </source>
</evidence>
<evidence type="ECO:0000256" key="5">
    <source>
        <dbReference type="ARBA" id="ARBA00022777"/>
    </source>
</evidence>
<dbReference type="InterPro" id="IPR008271">
    <property type="entry name" value="Ser/Thr_kinase_AS"/>
</dbReference>
<feature type="compositionally biased region" description="Low complexity" evidence="9">
    <location>
        <begin position="349"/>
        <end position="365"/>
    </location>
</feature>
<sequence>MRSGWSLNTHMQEDVEVKEKLAEGSFGVVYRCVRKADGRVLALKQVKLAGMKRVDRQEAIDEARMLAQLNHPHVCKHYDSFVDSSDRLNIIMEYASKGNVSQLIKAQKGKGLPEPLVWKFLIQALLGLQHIHSKKIIHRDMKALNLFLDSNQNIKIGDLGIARALSDGSQFARSLVGTPYYLSPELCEDKPYNEKSDVWATGVVMYECCTGHYPFDAQNEGALIRKILRGQYPPITGPYSSALVQIINLMLTHKYTMRPDTTALLRNPIIVGKAKLLGIDMNPRPSESTEDPPVYEAPAQAGFGSLQPVNHPFSGAHQAQQLPYPAMPPYAQPPAVAAYGGPGYAQGMAGPPGSAAGRPGSARPAYNPPFPGQHPFDLPPAQAPYPPQGYPAQQPPLPQQQRPQQQGPSAATYDRMADEIERMQLGEQEFARRRAQQQQGLHAQPRAKADHIWDVQNAAPMAATPPNNRMRPEQLPPAGGRANKDPRGPAPFALHVENPGPLTQAQMQSSQVWNVQYRAPQFGRKRCPDLQITGPSLRDGGRPGSARMGGYTPAADDATTYYSSSYATGYYK</sequence>
<dbReference type="SUPFAM" id="SSF56112">
    <property type="entry name" value="Protein kinase-like (PK-like)"/>
    <property type="match status" value="1"/>
</dbReference>
<dbReference type="Gene3D" id="1.10.510.10">
    <property type="entry name" value="Transferase(Phosphotransferase) domain 1"/>
    <property type="match status" value="1"/>
</dbReference>
<evidence type="ECO:0000313" key="11">
    <source>
        <dbReference type="EMBL" id="KAF5839849.1"/>
    </source>
</evidence>
<dbReference type="EMBL" id="MU069531">
    <property type="protein sequence ID" value="KAF5839849.1"/>
    <property type="molecule type" value="Genomic_DNA"/>
</dbReference>
<keyword evidence="11" id="KW-0282">Flagellum</keyword>
<feature type="region of interest" description="Disordered" evidence="9">
    <location>
        <begin position="349"/>
        <end position="412"/>
    </location>
</feature>
<keyword evidence="11" id="KW-0969">Cilium</keyword>
<keyword evidence="2" id="KW-0723">Serine/threonine-protein kinase</keyword>
<feature type="region of interest" description="Disordered" evidence="9">
    <location>
        <begin position="526"/>
        <end position="558"/>
    </location>
</feature>
<dbReference type="GO" id="GO:0016301">
    <property type="term" value="F:kinase activity"/>
    <property type="evidence" value="ECO:0007669"/>
    <property type="project" value="UniProtKB-KW"/>
</dbReference>
<protein>
    <recommendedName>
        <fullName evidence="1">non-specific serine/threonine protein kinase</fullName>
        <ecNumber evidence="1">2.7.11.1</ecNumber>
    </recommendedName>
</protein>
<dbReference type="SMART" id="SM00220">
    <property type="entry name" value="S_TKc"/>
    <property type="match status" value="1"/>
</dbReference>
<feature type="region of interest" description="Disordered" evidence="9">
    <location>
        <begin position="281"/>
        <end position="302"/>
    </location>
</feature>
<keyword evidence="11" id="KW-0966">Cell projection</keyword>
<keyword evidence="6" id="KW-0067">ATP-binding</keyword>
<keyword evidence="3" id="KW-0808">Transferase</keyword>
<dbReference type="Proteomes" id="UP000815325">
    <property type="component" value="Unassembled WGS sequence"/>
</dbReference>